<keyword evidence="3" id="KW-1185">Reference proteome</keyword>
<evidence type="ECO:0000256" key="1">
    <source>
        <dbReference type="SAM" id="MobiDB-lite"/>
    </source>
</evidence>
<feature type="compositionally biased region" description="Polar residues" evidence="1">
    <location>
        <begin position="41"/>
        <end position="54"/>
    </location>
</feature>
<comment type="caution">
    <text evidence="2">The sequence shown here is derived from an EMBL/GenBank/DDBJ whole genome shotgun (WGS) entry which is preliminary data.</text>
</comment>
<dbReference type="AlphaFoldDB" id="A0AAV7W6F3"/>
<proteinExistence type="predicted"/>
<dbReference type="EMBL" id="JANPWB010000002">
    <property type="protein sequence ID" value="KAJ1209482.1"/>
    <property type="molecule type" value="Genomic_DNA"/>
</dbReference>
<reference evidence="2" key="1">
    <citation type="journal article" date="2022" name="bioRxiv">
        <title>Sequencing and chromosome-scale assembly of the giantPleurodeles waltlgenome.</title>
        <authorList>
            <person name="Brown T."/>
            <person name="Elewa A."/>
            <person name="Iarovenko S."/>
            <person name="Subramanian E."/>
            <person name="Araus A.J."/>
            <person name="Petzold A."/>
            <person name="Susuki M."/>
            <person name="Suzuki K.-i.T."/>
            <person name="Hayashi T."/>
            <person name="Toyoda A."/>
            <person name="Oliveira C."/>
            <person name="Osipova E."/>
            <person name="Leigh N.D."/>
            <person name="Simon A."/>
            <person name="Yun M.H."/>
        </authorList>
    </citation>
    <scope>NUCLEOTIDE SEQUENCE</scope>
    <source>
        <strain evidence="2">20211129_DDA</strain>
        <tissue evidence="2">Liver</tissue>
    </source>
</reference>
<name>A0AAV7W6F3_PLEWA</name>
<accession>A0AAV7W6F3</accession>
<dbReference type="Proteomes" id="UP001066276">
    <property type="component" value="Chromosome 1_2"/>
</dbReference>
<evidence type="ECO:0000313" key="2">
    <source>
        <dbReference type="EMBL" id="KAJ1209482.1"/>
    </source>
</evidence>
<organism evidence="2 3">
    <name type="scientific">Pleurodeles waltl</name>
    <name type="common">Iberian ribbed newt</name>
    <dbReference type="NCBI Taxonomy" id="8319"/>
    <lineage>
        <taxon>Eukaryota</taxon>
        <taxon>Metazoa</taxon>
        <taxon>Chordata</taxon>
        <taxon>Craniata</taxon>
        <taxon>Vertebrata</taxon>
        <taxon>Euteleostomi</taxon>
        <taxon>Amphibia</taxon>
        <taxon>Batrachia</taxon>
        <taxon>Caudata</taxon>
        <taxon>Salamandroidea</taxon>
        <taxon>Salamandridae</taxon>
        <taxon>Pleurodelinae</taxon>
        <taxon>Pleurodeles</taxon>
    </lineage>
</organism>
<evidence type="ECO:0000313" key="3">
    <source>
        <dbReference type="Proteomes" id="UP001066276"/>
    </source>
</evidence>
<protein>
    <submittedName>
        <fullName evidence="2">Uncharacterized protein</fullName>
    </submittedName>
</protein>
<gene>
    <name evidence="2" type="ORF">NDU88_004860</name>
</gene>
<feature type="region of interest" description="Disordered" evidence="1">
    <location>
        <begin position="39"/>
        <end position="61"/>
    </location>
</feature>
<sequence length="82" mass="9158">MVAPIHLGMAPLFYDVGAPYEVRLRHMSLKEHYNGVKSMEASHQMTGTKASPQTDLDEPTGSLGYLLEVQRNAVRMKTGKIR</sequence>